<dbReference type="GO" id="GO:0005634">
    <property type="term" value="C:nucleus"/>
    <property type="evidence" value="ECO:0007669"/>
    <property type="project" value="UniProtKB-SubCell"/>
</dbReference>
<dbReference type="OrthoDB" id="10264870at2759"/>
<feature type="region of interest" description="Disordered" evidence="5">
    <location>
        <begin position="216"/>
        <end position="245"/>
    </location>
</feature>
<dbReference type="InterPro" id="IPR024738">
    <property type="entry name" value="Hfi1/Tada1"/>
</dbReference>
<reference evidence="6" key="1">
    <citation type="submission" date="2022-10" db="EMBL/GenBank/DDBJ databases">
        <title>Novel sulphate-reducing endosymbionts in the free-living metamonad Anaeramoeba.</title>
        <authorList>
            <person name="Jerlstrom-Hultqvist J."/>
            <person name="Cepicka I."/>
            <person name="Gallot-Lavallee L."/>
            <person name="Salas-Leiva D."/>
            <person name="Curtis B.A."/>
            <person name="Zahonova K."/>
            <person name="Pipaliya S."/>
            <person name="Dacks J."/>
            <person name="Roger A.J."/>
        </authorList>
    </citation>
    <scope>NUCLEOTIDE SEQUENCE</scope>
    <source>
        <strain evidence="6">BMAN</strain>
    </source>
</reference>
<evidence type="ECO:0000256" key="1">
    <source>
        <dbReference type="ARBA" id="ARBA00004123"/>
    </source>
</evidence>
<comment type="subcellular location">
    <subcellularLocation>
        <location evidence="1">Nucleus</location>
    </subcellularLocation>
</comment>
<keyword evidence="3" id="KW-0804">Transcription</keyword>
<dbReference type="Proteomes" id="UP001149090">
    <property type="component" value="Unassembled WGS sequence"/>
</dbReference>
<protein>
    <submittedName>
        <fullName evidence="6">Transcriptional adapter 1</fullName>
    </submittedName>
</protein>
<keyword evidence="7" id="KW-1185">Reference proteome</keyword>
<organism evidence="6 7">
    <name type="scientific">Anaeramoeba ignava</name>
    <name type="common">Anaerobic marine amoeba</name>
    <dbReference type="NCBI Taxonomy" id="1746090"/>
    <lineage>
        <taxon>Eukaryota</taxon>
        <taxon>Metamonada</taxon>
        <taxon>Anaeramoebidae</taxon>
        <taxon>Anaeramoeba</taxon>
    </lineage>
</organism>
<sequence length="345" mass="39837">MKTQRIQITKVREQIEKSLGSNFKDYWIHFQHFLKGDISMIEFLAKLRSFSTDKEEQKQIIHLHNKLGLAICSNINNSILPPPGIEISGIPSKRKKHDLPDNHNPFSPSNFLPKPREIAKQLISTSDHLEDQHEVEKYRMFHTRVIDTGRICKRMIFFAHQKGIQNLSENSVIIVVRYLHNFLAKIINLASLSSKAPVDTDLLHYAVESQSRNNSHNHLCLDSVSNPSEDSRTNDPNNPENTHFANPQLTYITFSKTHRDNPSYSTNDSKFSNYYSDSPNSKNNFLRNSDERAHGLSSNFWLFKQQHQHNLTLDDLVLAIDTLSPFFRVPVKIKEKYFNSISGNL</sequence>
<dbReference type="GO" id="GO:0000124">
    <property type="term" value="C:SAGA complex"/>
    <property type="evidence" value="ECO:0007669"/>
    <property type="project" value="TreeGrafter"/>
</dbReference>
<dbReference type="Pfam" id="PF12767">
    <property type="entry name" value="SAGA-Tad1"/>
    <property type="match status" value="1"/>
</dbReference>
<evidence type="ECO:0000256" key="3">
    <source>
        <dbReference type="ARBA" id="ARBA00023163"/>
    </source>
</evidence>
<evidence type="ECO:0000256" key="5">
    <source>
        <dbReference type="SAM" id="MobiDB-lite"/>
    </source>
</evidence>
<comment type="caution">
    <text evidence="6">The sequence shown here is derived from an EMBL/GenBank/DDBJ whole genome shotgun (WGS) entry which is preliminary data.</text>
</comment>
<keyword evidence="4" id="KW-0539">Nucleus</keyword>
<keyword evidence="2" id="KW-0805">Transcription regulation</keyword>
<accession>A0A9Q0LWH9</accession>
<gene>
    <name evidence="6" type="ORF">M0811_14311</name>
</gene>
<dbReference type="PANTHER" id="PTHR21277:SF5">
    <property type="entry name" value="TRANSCRIPTIONAL ADAPTER 1"/>
    <property type="match status" value="1"/>
</dbReference>
<dbReference type="PANTHER" id="PTHR21277">
    <property type="entry name" value="TRANSCRIPTIONAL ADAPTER 1"/>
    <property type="match status" value="1"/>
</dbReference>
<dbReference type="GO" id="GO:0006357">
    <property type="term" value="P:regulation of transcription by RNA polymerase II"/>
    <property type="evidence" value="ECO:0007669"/>
    <property type="project" value="TreeGrafter"/>
</dbReference>
<evidence type="ECO:0000313" key="6">
    <source>
        <dbReference type="EMBL" id="KAJ5079936.1"/>
    </source>
</evidence>
<evidence type="ECO:0000256" key="4">
    <source>
        <dbReference type="ARBA" id="ARBA00023242"/>
    </source>
</evidence>
<dbReference type="AlphaFoldDB" id="A0A9Q0LWH9"/>
<evidence type="ECO:0000313" key="7">
    <source>
        <dbReference type="Proteomes" id="UP001149090"/>
    </source>
</evidence>
<name>A0A9Q0LWH9_ANAIG</name>
<proteinExistence type="predicted"/>
<evidence type="ECO:0000256" key="2">
    <source>
        <dbReference type="ARBA" id="ARBA00023015"/>
    </source>
</evidence>
<dbReference type="EMBL" id="JAPDFW010000020">
    <property type="protein sequence ID" value="KAJ5079936.1"/>
    <property type="molecule type" value="Genomic_DNA"/>
</dbReference>
<dbReference type="GO" id="GO:0003713">
    <property type="term" value="F:transcription coactivator activity"/>
    <property type="evidence" value="ECO:0007669"/>
    <property type="project" value="TreeGrafter"/>
</dbReference>